<dbReference type="GO" id="GO:0009231">
    <property type="term" value="P:riboflavin biosynthetic process"/>
    <property type="evidence" value="ECO:0007669"/>
    <property type="project" value="UniProtKB-UniPathway"/>
</dbReference>
<dbReference type="CDD" id="cd01284">
    <property type="entry name" value="Riboflavin_deaminase-reductase"/>
    <property type="match status" value="1"/>
</dbReference>
<evidence type="ECO:0000259" key="6">
    <source>
        <dbReference type="PROSITE" id="PS51747"/>
    </source>
</evidence>
<sequence length="363" mass="38785">MEYMNRALELARDALGTTSPNPAVGAVLVNNGNVVGEGFTQPYGGPHAEVEAIRQAGHKAKNSTIYVTLEPHCFQGSTPSCTSAIINAGIDEVHIAALDPNPKVNGLGKKELENAGLRVIFEESKEALEITEGFAKHIRTNMPFVTVKFAMSLDGKISTHSGDSKWITGESSRAMAHELRRISDAVMIGSNTVLRDCTRLTARNEQGKPLDKQPLKIVVDSHGKLPDDSSIFKGPGETLIATTNMSRSKIDRLTNQGITVVNIPQDETGISLTKLLEFLGSAGIVNLLVEGGGTLIGSFFDKGLVDKIHAFLAPIIIGGRGALSPVEGIGAKNISQSLNLANFSVERIGSDLMLKAYPHGRNR</sequence>
<evidence type="ECO:0000256" key="5">
    <source>
        <dbReference type="ARBA" id="ARBA00023268"/>
    </source>
</evidence>
<dbReference type="SUPFAM" id="SSF53597">
    <property type="entry name" value="Dihydrofolate reductase-like"/>
    <property type="match status" value="1"/>
</dbReference>
<organism evidence="7">
    <name type="scientific">marine metagenome</name>
    <dbReference type="NCBI Taxonomy" id="408172"/>
    <lineage>
        <taxon>unclassified sequences</taxon>
        <taxon>metagenomes</taxon>
        <taxon>ecological metagenomes</taxon>
    </lineage>
</organism>
<dbReference type="InterPro" id="IPR004794">
    <property type="entry name" value="Eubact_RibD"/>
</dbReference>
<dbReference type="Pfam" id="PF01872">
    <property type="entry name" value="RibD_C"/>
    <property type="match status" value="1"/>
</dbReference>
<accession>A0A381XEA6</accession>
<dbReference type="Gene3D" id="3.40.140.10">
    <property type="entry name" value="Cytidine Deaminase, domain 2"/>
    <property type="match status" value="1"/>
</dbReference>
<dbReference type="PANTHER" id="PTHR38011">
    <property type="entry name" value="DIHYDROFOLATE REDUCTASE FAMILY PROTEIN (AFU_ORTHOLOGUE AFUA_8G06820)"/>
    <property type="match status" value="1"/>
</dbReference>
<gene>
    <name evidence="7" type="ORF">METZ01_LOCUS115351</name>
</gene>
<dbReference type="NCBIfam" id="TIGR00326">
    <property type="entry name" value="eubact_ribD"/>
    <property type="match status" value="1"/>
</dbReference>
<dbReference type="NCBIfam" id="TIGR00227">
    <property type="entry name" value="ribD_Cterm"/>
    <property type="match status" value="1"/>
</dbReference>
<evidence type="ECO:0000256" key="3">
    <source>
        <dbReference type="ARBA" id="ARBA00022857"/>
    </source>
</evidence>
<dbReference type="UniPathway" id="UPA00275">
    <property type="reaction ID" value="UER00402"/>
</dbReference>
<name>A0A381XEA6_9ZZZZ</name>
<dbReference type="Gene3D" id="3.40.430.10">
    <property type="entry name" value="Dihydrofolate Reductase, subunit A"/>
    <property type="match status" value="1"/>
</dbReference>
<dbReference type="SUPFAM" id="SSF53927">
    <property type="entry name" value="Cytidine deaminase-like"/>
    <property type="match status" value="1"/>
</dbReference>
<dbReference type="InterPro" id="IPR002125">
    <property type="entry name" value="CMP_dCMP_dom"/>
</dbReference>
<evidence type="ECO:0000256" key="1">
    <source>
        <dbReference type="ARBA" id="ARBA00004910"/>
    </source>
</evidence>
<dbReference type="InterPro" id="IPR024072">
    <property type="entry name" value="DHFR-like_dom_sf"/>
</dbReference>
<dbReference type="InterPro" id="IPR002734">
    <property type="entry name" value="RibDG_C"/>
</dbReference>
<dbReference type="Pfam" id="PF00383">
    <property type="entry name" value="dCMP_cyt_deam_1"/>
    <property type="match status" value="1"/>
</dbReference>
<keyword evidence="4" id="KW-0560">Oxidoreductase</keyword>
<dbReference type="PROSITE" id="PS51747">
    <property type="entry name" value="CYT_DCMP_DEAMINASES_2"/>
    <property type="match status" value="1"/>
</dbReference>
<dbReference type="GO" id="GO:0050661">
    <property type="term" value="F:NADP binding"/>
    <property type="evidence" value="ECO:0007669"/>
    <property type="project" value="InterPro"/>
</dbReference>
<dbReference type="GO" id="GO:0008703">
    <property type="term" value="F:5-amino-6-(5-phosphoribosylamino)uracil reductase activity"/>
    <property type="evidence" value="ECO:0007669"/>
    <property type="project" value="UniProtKB-EC"/>
</dbReference>
<dbReference type="PIRSF" id="PIRSF006769">
    <property type="entry name" value="RibD"/>
    <property type="match status" value="1"/>
</dbReference>
<dbReference type="EMBL" id="UINC01014694">
    <property type="protein sequence ID" value="SVA62497.1"/>
    <property type="molecule type" value="Genomic_DNA"/>
</dbReference>
<protein>
    <recommendedName>
        <fullName evidence="2">5-amino-6-(5-phosphoribosylamino)uracil reductase</fullName>
        <ecNumber evidence="2">1.1.1.193</ecNumber>
    </recommendedName>
</protein>
<feature type="domain" description="CMP/dCMP-type deaminase" evidence="6">
    <location>
        <begin position="1"/>
        <end position="120"/>
    </location>
</feature>
<evidence type="ECO:0000256" key="2">
    <source>
        <dbReference type="ARBA" id="ARBA00013173"/>
    </source>
</evidence>
<dbReference type="EC" id="1.1.1.193" evidence="2"/>
<comment type="pathway">
    <text evidence="1">Cofactor biosynthesis; riboflavin biosynthesis; 5-amino-6-(D-ribitylamino)uracil from GTP: step 3/4.</text>
</comment>
<dbReference type="AlphaFoldDB" id="A0A381XEA6"/>
<keyword evidence="3" id="KW-0521">NADP</keyword>
<dbReference type="PANTHER" id="PTHR38011:SF7">
    <property type="entry name" value="2,5-DIAMINO-6-RIBOSYLAMINO-4(3H)-PYRIMIDINONE 5'-PHOSPHATE REDUCTASE"/>
    <property type="match status" value="1"/>
</dbReference>
<reference evidence="7" key="1">
    <citation type="submission" date="2018-05" db="EMBL/GenBank/DDBJ databases">
        <authorList>
            <person name="Lanie J.A."/>
            <person name="Ng W.-L."/>
            <person name="Kazmierczak K.M."/>
            <person name="Andrzejewski T.M."/>
            <person name="Davidsen T.M."/>
            <person name="Wayne K.J."/>
            <person name="Tettelin H."/>
            <person name="Glass J.I."/>
            <person name="Rusch D."/>
            <person name="Podicherti R."/>
            <person name="Tsui H.-C.T."/>
            <person name="Winkler M.E."/>
        </authorList>
    </citation>
    <scope>NUCLEOTIDE SEQUENCE</scope>
</reference>
<dbReference type="InterPro" id="IPR050765">
    <property type="entry name" value="Riboflavin_Biosynth_HTPR"/>
</dbReference>
<evidence type="ECO:0000313" key="7">
    <source>
        <dbReference type="EMBL" id="SVA62497.1"/>
    </source>
</evidence>
<proteinExistence type="predicted"/>
<keyword evidence="5" id="KW-0511">Multifunctional enzyme</keyword>
<dbReference type="InterPro" id="IPR016193">
    <property type="entry name" value="Cytidine_deaminase-like"/>
</dbReference>
<dbReference type="GO" id="GO:0008835">
    <property type="term" value="F:diaminohydroxyphosphoribosylaminopyrimidine deaminase activity"/>
    <property type="evidence" value="ECO:0007669"/>
    <property type="project" value="InterPro"/>
</dbReference>
<evidence type="ECO:0000256" key="4">
    <source>
        <dbReference type="ARBA" id="ARBA00023002"/>
    </source>
</evidence>
<dbReference type="InterPro" id="IPR011549">
    <property type="entry name" value="RibD_C"/>
</dbReference>